<protein>
    <submittedName>
        <fullName evidence="2">OpgC protein</fullName>
    </submittedName>
</protein>
<dbReference type="AlphaFoldDB" id="A0A175R841"/>
<organism evidence="2 3">
    <name type="scientific">Aureimonas ureilytica</name>
    <dbReference type="NCBI Taxonomy" id="401562"/>
    <lineage>
        <taxon>Bacteria</taxon>
        <taxon>Pseudomonadati</taxon>
        <taxon>Pseudomonadota</taxon>
        <taxon>Alphaproteobacteria</taxon>
        <taxon>Hyphomicrobiales</taxon>
        <taxon>Aurantimonadaceae</taxon>
        <taxon>Aureimonas</taxon>
    </lineage>
</organism>
<evidence type="ECO:0000256" key="1">
    <source>
        <dbReference type="SAM" id="Phobius"/>
    </source>
</evidence>
<feature type="transmembrane region" description="Helical" evidence="1">
    <location>
        <begin position="90"/>
        <end position="111"/>
    </location>
</feature>
<evidence type="ECO:0000313" key="3">
    <source>
        <dbReference type="Proteomes" id="UP000078272"/>
    </source>
</evidence>
<reference evidence="2 3" key="1">
    <citation type="journal article" date="2016" name="Front. Microbiol.">
        <title>Genomic Resource of Rice Seed Associated Bacteria.</title>
        <authorList>
            <person name="Midha S."/>
            <person name="Bansal K."/>
            <person name="Sharma S."/>
            <person name="Kumar N."/>
            <person name="Patil P.P."/>
            <person name="Chaudhry V."/>
            <person name="Patil P.B."/>
        </authorList>
    </citation>
    <scope>NUCLEOTIDE SEQUENCE [LARGE SCALE GENOMIC DNA]</scope>
    <source>
        <strain evidence="2 3">NS226</strain>
    </source>
</reference>
<comment type="caution">
    <text evidence="2">The sequence shown here is derived from an EMBL/GenBank/DDBJ whole genome shotgun (WGS) entry which is preliminary data.</text>
</comment>
<feature type="transmembrane region" description="Helical" evidence="1">
    <location>
        <begin position="278"/>
        <end position="296"/>
    </location>
</feature>
<gene>
    <name evidence="2" type="ORF">NS226_12290</name>
</gene>
<accession>A0A175R841</accession>
<name>A0A175R841_9HYPH</name>
<dbReference type="OrthoDB" id="9775975at2"/>
<feature type="transmembrane region" description="Helical" evidence="1">
    <location>
        <begin position="170"/>
        <end position="187"/>
    </location>
</feature>
<feature type="transmembrane region" description="Helical" evidence="1">
    <location>
        <begin position="207"/>
        <end position="224"/>
    </location>
</feature>
<sequence>MTSARVGASGTARDHRVDFFRGFALLTIFINHVPGVMWEHLTSRNYGFSDSAELFVFLAGFASAFAYGRSFLQGSALVASLKALRRAGTLYLVHITLTMITVALFAIAAMTTGDGRYLMELGIGYFVTQPIETLAGVATLMHQLAYLNILPMYCVILLMLPLMLALVRRFGVYGLLIVSATLWAVAGTTGFNLPNHPNPGGWQFNPFAWQMVFAIGLAAGLAKAGGRALVAYHPTLYAVALVYLLLSFLFVEFQLWHWSAMVPGPFLMTGFDKTFVTLPRLMHLAALVYVFVHAPYGSVFRRIGAANPLCLIGRHSLPIFATGTILSLLAQILRLHREPSFLFDTLLIATGLALHYALALFLEWWRGVSQTGKAKAVAPARPAVAEPVAPPASLGRAG</sequence>
<feature type="transmembrane region" description="Helical" evidence="1">
    <location>
        <begin position="341"/>
        <end position="365"/>
    </location>
</feature>
<feature type="transmembrane region" description="Helical" evidence="1">
    <location>
        <begin position="20"/>
        <end position="38"/>
    </location>
</feature>
<keyword evidence="1" id="KW-0472">Membrane</keyword>
<dbReference type="EMBL" id="LDPZ01000023">
    <property type="protein sequence ID" value="KTQ95382.1"/>
    <property type="molecule type" value="Genomic_DNA"/>
</dbReference>
<feature type="transmembrane region" description="Helical" evidence="1">
    <location>
        <begin position="236"/>
        <end position="258"/>
    </location>
</feature>
<feature type="transmembrane region" description="Helical" evidence="1">
    <location>
        <begin position="144"/>
        <end position="163"/>
    </location>
</feature>
<proteinExistence type="predicted"/>
<keyword evidence="1" id="KW-1133">Transmembrane helix</keyword>
<dbReference type="RefSeq" id="WP_058635276.1">
    <property type="nucleotide sequence ID" value="NZ_LDPZ01000023.1"/>
</dbReference>
<dbReference type="STRING" id="401562.NS365_19250"/>
<evidence type="ECO:0000313" key="2">
    <source>
        <dbReference type="EMBL" id="KTQ95382.1"/>
    </source>
</evidence>
<dbReference type="InterPro" id="IPR014550">
    <property type="entry name" value="UCP028704_OpgC"/>
</dbReference>
<dbReference type="Proteomes" id="UP000078272">
    <property type="component" value="Unassembled WGS sequence"/>
</dbReference>
<dbReference type="Pfam" id="PF10129">
    <property type="entry name" value="OpgC_C"/>
    <property type="match status" value="1"/>
</dbReference>
<feature type="transmembrane region" description="Helical" evidence="1">
    <location>
        <begin position="317"/>
        <end position="335"/>
    </location>
</feature>
<dbReference type="PANTHER" id="PTHR38592:SF3">
    <property type="entry name" value="BLL4819 PROTEIN"/>
    <property type="match status" value="1"/>
</dbReference>
<keyword evidence="1" id="KW-0812">Transmembrane</keyword>
<dbReference type="PATRIC" id="fig|401562.3.peg.2008"/>
<dbReference type="PANTHER" id="PTHR38592">
    <property type="entry name" value="BLL4819 PROTEIN"/>
    <property type="match status" value="1"/>
</dbReference>
<feature type="transmembrane region" description="Helical" evidence="1">
    <location>
        <begin position="54"/>
        <end position="78"/>
    </location>
</feature>
<dbReference type="PIRSF" id="PIRSF028704">
    <property type="entry name" value="UPC028704"/>
    <property type="match status" value="1"/>
</dbReference>